<dbReference type="InterPro" id="IPR012677">
    <property type="entry name" value="Nucleotide-bd_a/b_plait_sf"/>
</dbReference>
<gene>
    <name evidence="6" type="ORF">OXX778_LOCUS5574</name>
</gene>
<dbReference type="InterPro" id="IPR035979">
    <property type="entry name" value="RBD_domain_sf"/>
</dbReference>
<reference evidence="6" key="1">
    <citation type="submission" date="2021-02" db="EMBL/GenBank/DDBJ databases">
        <authorList>
            <person name="Nowell W R."/>
        </authorList>
    </citation>
    <scope>NUCLEOTIDE SEQUENCE</scope>
    <source>
        <strain evidence="6">Ploen Becks lab</strain>
    </source>
</reference>
<dbReference type="AlphaFoldDB" id="A0A813RN64"/>
<organism evidence="6 7">
    <name type="scientific">Brachionus calyciflorus</name>
    <dbReference type="NCBI Taxonomy" id="104777"/>
    <lineage>
        <taxon>Eukaryota</taxon>
        <taxon>Metazoa</taxon>
        <taxon>Spiralia</taxon>
        <taxon>Gnathifera</taxon>
        <taxon>Rotifera</taxon>
        <taxon>Eurotatoria</taxon>
        <taxon>Monogononta</taxon>
        <taxon>Pseudotrocha</taxon>
        <taxon>Ploima</taxon>
        <taxon>Brachionidae</taxon>
        <taxon>Brachionus</taxon>
    </lineage>
</organism>
<comment type="caution">
    <text evidence="6">The sequence shown here is derived from an EMBL/GenBank/DDBJ whole genome shotgun (WGS) entry which is preliminary data.</text>
</comment>
<dbReference type="Proteomes" id="UP000663879">
    <property type="component" value="Unassembled WGS sequence"/>
</dbReference>
<dbReference type="PROSITE" id="PS50102">
    <property type="entry name" value="RRM"/>
    <property type="match status" value="2"/>
</dbReference>
<dbReference type="EMBL" id="CAJNOC010000616">
    <property type="protein sequence ID" value="CAF0783221.1"/>
    <property type="molecule type" value="Genomic_DNA"/>
</dbReference>
<feature type="compositionally biased region" description="Low complexity" evidence="4">
    <location>
        <begin position="235"/>
        <end position="253"/>
    </location>
</feature>
<dbReference type="SMART" id="SM00360">
    <property type="entry name" value="RRM"/>
    <property type="match status" value="2"/>
</dbReference>
<proteinExistence type="predicted"/>
<evidence type="ECO:0000259" key="5">
    <source>
        <dbReference type="PROSITE" id="PS50102"/>
    </source>
</evidence>
<keyword evidence="7" id="KW-1185">Reference proteome</keyword>
<evidence type="ECO:0000256" key="3">
    <source>
        <dbReference type="PROSITE-ProRule" id="PRU00176"/>
    </source>
</evidence>
<sequence>MKNIQENQANRIFVGGLSWNTTKEMLANEFMKYGEIIDSIVMRNPETGASRGYGFITFKDLQSAEMALNSGVQHTIDGKIVDVKTCSYQQRQEMNSYGNISLSLSNLNKYNNCKVFVGGLPHGTQDMDVVNYFSRYGNVIEFKMMYDETKSKPRGFGFLTFEQEESAVQVLKQQYFQFNGKQIEIKPQNQNVKQKQQFPQSYNQISQQSQQGYNWNNQRNSTGNNWNNSQKSFRNNNHGMQNQYQNQQWGNQGYPSNNSALFPIQPQSNWNNYNFYGQGGGNGQAQANAYFPLDGSTAALGSAAGYSS</sequence>
<protein>
    <recommendedName>
        <fullName evidence="5">RRM domain-containing protein</fullName>
    </recommendedName>
</protein>
<keyword evidence="1" id="KW-0677">Repeat</keyword>
<dbReference type="PANTHER" id="PTHR48032:SF6">
    <property type="entry name" value="RNA-BINDING (RRM_RBD_RNP MOTIFS) FAMILY PROTEIN"/>
    <property type="match status" value="1"/>
</dbReference>
<evidence type="ECO:0000256" key="2">
    <source>
        <dbReference type="ARBA" id="ARBA00022884"/>
    </source>
</evidence>
<accession>A0A813RN64</accession>
<feature type="domain" description="RRM" evidence="5">
    <location>
        <begin position="113"/>
        <end position="197"/>
    </location>
</feature>
<feature type="compositionally biased region" description="Polar residues" evidence="4">
    <location>
        <begin position="254"/>
        <end position="263"/>
    </location>
</feature>
<evidence type="ECO:0000256" key="1">
    <source>
        <dbReference type="ARBA" id="ARBA00022737"/>
    </source>
</evidence>
<evidence type="ECO:0000256" key="4">
    <source>
        <dbReference type="SAM" id="MobiDB-lite"/>
    </source>
</evidence>
<feature type="compositionally biased region" description="Low complexity" evidence="4">
    <location>
        <begin position="190"/>
        <end position="211"/>
    </location>
</feature>
<keyword evidence="2 3" id="KW-0694">RNA-binding</keyword>
<feature type="domain" description="RRM" evidence="5">
    <location>
        <begin position="10"/>
        <end position="88"/>
    </location>
</feature>
<evidence type="ECO:0000313" key="6">
    <source>
        <dbReference type="EMBL" id="CAF0783221.1"/>
    </source>
</evidence>
<dbReference type="OrthoDB" id="1875751at2759"/>
<dbReference type="GO" id="GO:0006417">
    <property type="term" value="P:regulation of translation"/>
    <property type="evidence" value="ECO:0007669"/>
    <property type="project" value="TreeGrafter"/>
</dbReference>
<dbReference type="GO" id="GO:0003729">
    <property type="term" value="F:mRNA binding"/>
    <property type="evidence" value="ECO:0007669"/>
    <property type="project" value="TreeGrafter"/>
</dbReference>
<evidence type="ECO:0000313" key="7">
    <source>
        <dbReference type="Proteomes" id="UP000663879"/>
    </source>
</evidence>
<dbReference type="InterPro" id="IPR000504">
    <property type="entry name" value="RRM_dom"/>
</dbReference>
<feature type="region of interest" description="Disordered" evidence="4">
    <location>
        <begin position="190"/>
        <end position="263"/>
    </location>
</feature>
<feature type="compositionally biased region" description="Polar residues" evidence="4">
    <location>
        <begin position="212"/>
        <end position="234"/>
    </location>
</feature>
<name>A0A813RN64_9BILA</name>
<dbReference type="Gene3D" id="3.30.70.330">
    <property type="match status" value="2"/>
</dbReference>
<dbReference type="Pfam" id="PF00076">
    <property type="entry name" value="RRM_1"/>
    <property type="match status" value="2"/>
</dbReference>
<dbReference type="SUPFAM" id="SSF54928">
    <property type="entry name" value="RNA-binding domain, RBD"/>
    <property type="match status" value="2"/>
</dbReference>
<dbReference type="PANTHER" id="PTHR48032">
    <property type="entry name" value="RNA-BINDING PROTEIN MUSASHI HOMOLOG RBP6"/>
    <property type="match status" value="1"/>
</dbReference>